<dbReference type="EMBL" id="JAHZSS010000001">
    <property type="protein sequence ID" value="MBW8189653.1"/>
    <property type="molecule type" value="Genomic_DNA"/>
</dbReference>
<accession>A0ABS7ECG4</accession>
<protein>
    <submittedName>
        <fullName evidence="1">Cache domain-containing protein</fullName>
    </submittedName>
</protein>
<dbReference type="RefSeq" id="WP_220102327.1">
    <property type="nucleotide sequence ID" value="NZ_JAHZSS010000001.1"/>
</dbReference>
<comment type="caution">
    <text evidence="1">The sequence shown here is derived from an EMBL/GenBank/DDBJ whole genome shotgun (WGS) entry which is preliminary data.</text>
</comment>
<keyword evidence="2" id="KW-1185">Reference proteome</keyword>
<reference evidence="1" key="1">
    <citation type="submission" date="2021-07" db="EMBL/GenBank/DDBJ databases">
        <title>Neiella marina sp. nov., isolated from the intestinal content of sea cucumber Apostichopus japonicus.</title>
        <authorList>
            <person name="Bai X."/>
        </authorList>
    </citation>
    <scope>NUCLEOTIDE SEQUENCE</scope>
    <source>
        <strain evidence="1">126</strain>
    </source>
</reference>
<dbReference type="Proteomes" id="UP001166251">
    <property type="component" value="Unassembled WGS sequence"/>
</dbReference>
<sequence length="675" mass="75784">MEAFVNQNQRQLMDSMPSVTNCKNQLDHLNSWWGKISLIGKINSYNIDTMIFSDMNATKEKLGDLQQHLIENLLTEEVKKKVLDSGSRAQVAIDILIRNLFERTADVGFLATDSDIRNFLQLADASHLDIENLRERLVEYVKKYSVYHDIIITDTKGDVKVQLDTSNPIVQTHDPLINDAINSSADYLEVYRHTDMKPAEKNSLIYACKITTSNQPNSKVIGVLCLFFKFEDEMKGIFEDLNSDNSSYLMLVDQHGEIQASNHSCTADLSRMEPSLTPEIINFNHNSYITISAKTKGYQGFHGLNWYGRSMLPVNETFPSGISEDEVKHNGNALTNLTQSSLFSSTLKQIYFNSRDVNEDLKLIVLNGIITAAREDAAEFVPVLEEIKKIGDNTAAIFGESILRLRNTVLSSQLQSMQFIARLAVDIMDRNLYERANDCRWWALTTGFRKLLAKDSLSADEQSELTATLVYINELYTVYTNLYLYDKNGEILSVSNPNERQLIGQHVDDSSGAAQALKIKDSQQYSVSNFVSSPYYNDKPTYIYNASITDLNNSERVLGGIGIVFDSEPQFKDMLTDTLPRNERGSVVEGCFGVFVSRDGRVISSTNESLATVGTIIPLEASQVLSIENGQSLAELMTFNGRSYVVGISASSGYREYKTTSDYTNDVVCLIFLPF</sequence>
<gene>
    <name evidence="1" type="ORF">K0504_01280</name>
</gene>
<dbReference type="Gene3D" id="3.30.450.20">
    <property type="entry name" value="PAS domain"/>
    <property type="match status" value="1"/>
</dbReference>
<evidence type="ECO:0000313" key="1">
    <source>
        <dbReference type="EMBL" id="MBW8189653.1"/>
    </source>
</evidence>
<proteinExistence type="predicted"/>
<name>A0ABS7ECG4_9GAMM</name>
<organism evidence="1 2">
    <name type="scientific">Neiella holothuriorum</name>
    <dbReference type="NCBI Taxonomy" id="2870530"/>
    <lineage>
        <taxon>Bacteria</taxon>
        <taxon>Pseudomonadati</taxon>
        <taxon>Pseudomonadota</taxon>
        <taxon>Gammaproteobacteria</taxon>
        <taxon>Alteromonadales</taxon>
        <taxon>Echinimonadaceae</taxon>
        <taxon>Neiella</taxon>
    </lineage>
</organism>
<evidence type="ECO:0000313" key="2">
    <source>
        <dbReference type="Proteomes" id="UP001166251"/>
    </source>
</evidence>